<evidence type="ECO:0000256" key="1">
    <source>
        <dbReference type="SAM" id="MobiDB-lite"/>
    </source>
</evidence>
<organism evidence="2 3">
    <name type="scientific">Carboxylicivirga marina</name>
    <dbReference type="NCBI Taxonomy" id="2800988"/>
    <lineage>
        <taxon>Bacteria</taxon>
        <taxon>Pseudomonadati</taxon>
        <taxon>Bacteroidota</taxon>
        <taxon>Bacteroidia</taxon>
        <taxon>Marinilabiliales</taxon>
        <taxon>Marinilabiliaceae</taxon>
        <taxon>Carboxylicivirga</taxon>
    </lineage>
</organism>
<dbReference type="Proteomes" id="UP000605676">
    <property type="component" value="Unassembled WGS sequence"/>
</dbReference>
<evidence type="ECO:0000313" key="3">
    <source>
        <dbReference type="Proteomes" id="UP000605676"/>
    </source>
</evidence>
<keyword evidence="3" id="KW-1185">Reference proteome</keyword>
<accession>A0ABS1HES9</accession>
<name>A0ABS1HES9_9BACT</name>
<gene>
    <name evidence="2" type="ORF">JIV24_00600</name>
</gene>
<reference evidence="2 3" key="1">
    <citation type="submission" date="2021-01" db="EMBL/GenBank/DDBJ databases">
        <title>Carboxyliciviraga sp.nov., isolated from coastal sediments.</title>
        <authorList>
            <person name="Lu D."/>
            <person name="Zhang T."/>
        </authorList>
    </citation>
    <scope>NUCLEOTIDE SEQUENCE [LARGE SCALE GENOMIC DNA]</scope>
    <source>
        <strain evidence="2 3">N1Y132</strain>
    </source>
</reference>
<dbReference type="RefSeq" id="WP_200463047.1">
    <property type="nucleotide sequence ID" value="NZ_JAENRR010000001.1"/>
</dbReference>
<feature type="region of interest" description="Disordered" evidence="1">
    <location>
        <begin position="33"/>
        <end position="71"/>
    </location>
</feature>
<evidence type="ECO:0008006" key="4">
    <source>
        <dbReference type="Google" id="ProtNLM"/>
    </source>
</evidence>
<evidence type="ECO:0000313" key="2">
    <source>
        <dbReference type="EMBL" id="MBK3515818.1"/>
    </source>
</evidence>
<proteinExistence type="predicted"/>
<sequence length="71" mass="7797">MKIKRNYSKPDLEEHLNDLQSCLFMFSDPITDPDGGGLKSMEVPPASAPPFENPSAADYPFGGDSPDYTDM</sequence>
<dbReference type="EMBL" id="JAENRR010000001">
    <property type="protein sequence ID" value="MBK3515818.1"/>
    <property type="molecule type" value="Genomic_DNA"/>
</dbReference>
<comment type="caution">
    <text evidence="2">The sequence shown here is derived from an EMBL/GenBank/DDBJ whole genome shotgun (WGS) entry which is preliminary data.</text>
</comment>
<protein>
    <recommendedName>
        <fullName evidence="4">Serine endopeptidase</fullName>
    </recommendedName>
</protein>